<dbReference type="PANTHER" id="PTHR30386">
    <property type="entry name" value="MEMBRANE FUSION SUBUNIT OF EMRAB-TOLC MULTIDRUG EFFLUX PUMP"/>
    <property type="match status" value="1"/>
</dbReference>
<keyword evidence="3 9" id="KW-0813">Transport</keyword>
<evidence type="ECO:0000256" key="7">
    <source>
        <dbReference type="ARBA" id="ARBA00022989"/>
    </source>
</evidence>
<feature type="compositionally biased region" description="Basic and acidic residues" evidence="10">
    <location>
        <begin position="1"/>
        <end position="32"/>
    </location>
</feature>
<evidence type="ECO:0000256" key="5">
    <source>
        <dbReference type="ARBA" id="ARBA00022519"/>
    </source>
</evidence>
<dbReference type="RefSeq" id="WP_222546776.1">
    <property type="nucleotide sequence ID" value="NZ_BAPW01000010.1"/>
</dbReference>
<proteinExistence type="inferred from homology"/>
<gene>
    <name evidence="13" type="ORF">NF685_07235</name>
</gene>
<evidence type="ECO:0000256" key="1">
    <source>
        <dbReference type="ARBA" id="ARBA00004377"/>
    </source>
</evidence>
<dbReference type="InterPro" id="IPR050739">
    <property type="entry name" value="MFP"/>
</dbReference>
<dbReference type="InterPro" id="IPR010129">
    <property type="entry name" value="T1SS_HlyD"/>
</dbReference>
<feature type="domain" description="AprE-like long alpha-helical hairpin" evidence="11">
    <location>
        <begin position="139"/>
        <end position="314"/>
    </location>
</feature>
<evidence type="ECO:0000256" key="10">
    <source>
        <dbReference type="SAM" id="MobiDB-lite"/>
    </source>
</evidence>
<dbReference type="PANTHER" id="PTHR30386:SF26">
    <property type="entry name" value="TRANSPORT PROTEIN COMB"/>
    <property type="match status" value="1"/>
</dbReference>
<sequence length="489" mass="52917">MSNKDIVPESGKEEGKKEETREIQQHVPRAADDPFSPQGLPIALLEFHSPSAALVNMPPTASARYIIWLVSALFISGLVAAAVFPLNKVVSTPGRLVAVSNNLVIQPMEMSIIRSIDVELGQYVKKGQVLAHLDPTITKADIVNLKAQRDSYQATITRLHAEADGKPYTPDLNDTSSVREAAAFARRKAEYTAKVDQFDQEIAALQSQITGSLASAAMHQSRGRVANEVLQMRRRLQADQVGSKLSTLAAQSELMDSERAQIEAQQTAAATKAKLAAAQAERDAYVENWKAQVYTQIAEVQHRLDESVGDYEKAALRNKLVVLKSPDDGVVLNIAKLSVGSIISPAQVLMSIVPTGAALEVEAVLKGNDAGFVKLGDHALLKFATFPYTQYGGAEGTVRLISADSFTPADMKAGATGQAPTGDEDPSQSGFYRVRLRIDRYTLHGVPSFFHPIPGMAVSADIQVGKRTMLQYLFSRVIPAATNGMREPN</sequence>
<comment type="caution">
    <text evidence="13">The sequence shown here is derived from an EMBL/GenBank/DDBJ whole genome shotgun (WGS) entry which is preliminary data.</text>
</comment>
<feature type="domain" description="AprE-like beta-barrel" evidence="12">
    <location>
        <begin position="359"/>
        <end position="465"/>
    </location>
</feature>
<dbReference type="InterPro" id="IPR058781">
    <property type="entry name" value="HH_AprE-like"/>
</dbReference>
<dbReference type="Proteomes" id="UP001523401">
    <property type="component" value="Unassembled WGS sequence"/>
</dbReference>
<evidence type="ECO:0000313" key="13">
    <source>
        <dbReference type="EMBL" id="MCO6159816.1"/>
    </source>
</evidence>
<dbReference type="Pfam" id="PF25994">
    <property type="entry name" value="HH_AprE"/>
    <property type="match status" value="1"/>
</dbReference>
<organism evidence="13 14">
    <name type="scientific">Asaia lannensis NBRC 102526</name>
    <dbReference type="NCBI Taxonomy" id="1307926"/>
    <lineage>
        <taxon>Bacteria</taxon>
        <taxon>Pseudomonadati</taxon>
        <taxon>Pseudomonadota</taxon>
        <taxon>Alphaproteobacteria</taxon>
        <taxon>Acetobacterales</taxon>
        <taxon>Acetobacteraceae</taxon>
        <taxon>Asaia</taxon>
    </lineage>
</organism>
<keyword evidence="7 9" id="KW-1133">Transmembrane helix</keyword>
<evidence type="ECO:0000256" key="6">
    <source>
        <dbReference type="ARBA" id="ARBA00022692"/>
    </source>
</evidence>
<dbReference type="InterPro" id="IPR058982">
    <property type="entry name" value="Beta-barrel_AprE"/>
</dbReference>
<reference evidence="13 14" key="1">
    <citation type="submission" date="2022-06" db="EMBL/GenBank/DDBJ databases">
        <title>Whole-genome of Asaia lannensis strain LMG 27011T.</title>
        <authorList>
            <person name="Sombolestani A."/>
        </authorList>
    </citation>
    <scope>NUCLEOTIDE SEQUENCE [LARGE SCALE GENOMIC DNA]</scope>
    <source>
        <strain evidence="13 14">NBRC 102526</strain>
    </source>
</reference>
<keyword evidence="14" id="KW-1185">Reference proteome</keyword>
<comment type="subcellular location">
    <subcellularLocation>
        <location evidence="1 9">Cell inner membrane</location>
        <topology evidence="1 9">Single-pass membrane protein</topology>
    </subcellularLocation>
</comment>
<dbReference type="Pfam" id="PF26002">
    <property type="entry name" value="Beta-barrel_AprE"/>
    <property type="match status" value="1"/>
</dbReference>
<keyword evidence="6 9" id="KW-0812">Transmembrane</keyword>
<evidence type="ECO:0000256" key="9">
    <source>
        <dbReference type="RuleBase" id="RU365093"/>
    </source>
</evidence>
<feature type="transmembrane region" description="Helical" evidence="9">
    <location>
        <begin position="65"/>
        <end position="86"/>
    </location>
</feature>
<accession>A0ABT1CGE6</accession>
<evidence type="ECO:0000259" key="12">
    <source>
        <dbReference type="Pfam" id="PF26002"/>
    </source>
</evidence>
<name>A0ABT1CGE6_9PROT</name>
<protein>
    <recommendedName>
        <fullName evidence="9">Membrane fusion protein (MFP) family protein</fullName>
    </recommendedName>
</protein>
<evidence type="ECO:0000256" key="2">
    <source>
        <dbReference type="ARBA" id="ARBA00009477"/>
    </source>
</evidence>
<evidence type="ECO:0000256" key="8">
    <source>
        <dbReference type="ARBA" id="ARBA00023136"/>
    </source>
</evidence>
<keyword evidence="4 9" id="KW-1003">Cell membrane</keyword>
<dbReference type="PRINTS" id="PR01490">
    <property type="entry name" value="RTXTOXIND"/>
</dbReference>
<keyword evidence="8 9" id="KW-0472">Membrane</keyword>
<dbReference type="SUPFAM" id="SSF111369">
    <property type="entry name" value="HlyD-like secretion proteins"/>
    <property type="match status" value="1"/>
</dbReference>
<evidence type="ECO:0000313" key="14">
    <source>
        <dbReference type="Proteomes" id="UP001523401"/>
    </source>
</evidence>
<evidence type="ECO:0000256" key="4">
    <source>
        <dbReference type="ARBA" id="ARBA00022475"/>
    </source>
</evidence>
<evidence type="ECO:0000256" key="3">
    <source>
        <dbReference type="ARBA" id="ARBA00022448"/>
    </source>
</evidence>
<dbReference type="NCBIfam" id="TIGR01843">
    <property type="entry name" value="type_I_hlyD"/>
    <property type="match status" value="1"/>
</dbReference>
<comment type="similarity">
    <text evidence="2 9">Belongs to the membrane fusion protein (MFP) (TC 8.A.1) family.</text>
</comment>
<dbReference type="Gene3D" id="1.10.287.470">
    <property type="entry name" value="Helix hairpin bin"/>
    <property type="match status" value="1"/>
</dbReference>
<dbReference type="Gene3D" id="2.40.50.100">
    <property type="match status" value="1"/>
</dbReference>
<evidence type="ECO:0000259" key="11">
    <source>
        <dbReference type="Pfam" id="PF25994"/>
    </source>
</evidence>
<feature type="region of interest" description="Disordered" evidence="10">
    <location>
        <begin position="1"/>
        <end position="35"/>
    </location>
</feature>
<keyword evidence="5 9" id="KW-0997">Cell inner membrane</keyword>
<dbReference type="EMBL" id="JAMXQU010000004">
    <property type="protein sequence ID" value="MCO6159816.1"/>
    <property type="molecule type" value="Genomic_DNA"/>
</dbReference>